<reference evidence="4" key="1">
    <citation type="journal article" date="2019" name="Int. J. Syst. Evol. Microbiol.">
        <title>The Global Catalogue of Microorganisms (GCM) 10K type strain sequencing project: providing services to taxonomists for standard genome sequencing and annotation.</title>
        <authorList>
            <consortium name="The Broad Institute Genomics Platform"/>
            <consortium name="The Broad Institute Genome Sequencing Center for Infectious Disease"/>
            <person name="Wu L."/>
            <person name="Ma J."/>
        </authorList>
    </citation>
    <scope>NUCLEOTIDE SEQUENCE [LARGE SCALE GENOMIC DNA]</scope>
    <source>
        <strain evidence="4">JCM 16545</strain>
    </source>
</reference>
<comment type="caution">
    <text evidence="3">The sequence shown here is derived from an EMBL/GenBank/DDBJ whole genome shotgun (WGS) entry which is preliminary data.</text>
</comment>
<dbReference type="SUPFAM" id="SSF53756">
    <property type="entry name" value="UDP-Glycosyltransferase/glycogen phosphorylase"/>
    <property type="match status" value="1"/>
</dbReference>
<organism evidence="3 4">
    <name type="scientific">Pontibacter silvestris</name>
    <dbReference type="NCBI Taxonomy" id="2305183"/>
    <lineage>
        <taxon>Bacteria</taxon>
        <taxon>Pseudomonadati</taxon>
        <taxon>Bacteroidota</taxon>
        <taxon>Cytophagia</taxon>
        <taxon>Cytophagales</taxon>
        <taxon>Hymenobacteraceae</taxon>
        <taxon>Pontibacter</taxon>
    </lineage>
</organism>
<name>A0ABW4X476_9BACT</name>
<dbReference type="InterPro" id="IPR001296">
    <property type="entry name" value="Glyco_trans_1"/>
</dbReference>
<accession>A0ABW4X476</accession>
<dbReference type="EC" id="2.4.-.-" evidence="3"/>
<dbReference type="Proteomes" id="UP001597369">
    <property type="component" value="Unassembled WGS sequence"/>
</dbReference>
<evidence type="ECO:0000259" key="1">
    <source>
        <dbReference type="Pfam" id="PF00534"/>
    </source>
</evidence>
<keyword evidence="3" id="KW-0808">Transferase</keyword>
<gene>
    <name evidence="3" type="ORF">ACFSKU_18755</name>
</gene>
<dbReference type="GO" id="GO:0016757">
    <property type="term" value="F:glycosyltransferase activity"/>
    <property type="evidence" value="ECO:0007669"/>
    <property type="project" value="UniProtKB-KW"/>
</dbReference>
<evidence type="ECO:0000313" key="3">
    <source>
        <dbReference type="EMBL" id="MFD2068937.1"/>
    </source>
</evidence>
<dbReference type="EMBL" id="JBHUHV010000058">
    <property type="protein sequence ID" value="MFD2068937.1"/>
    <property type="molecule type" value="Genomic_DNA"/>
</dbReference>
<protein>
    <submittedName>
        <fullName evidence="3">Glycosyltransferase family 4 protein</fullName>
        <ecNumber evidence="3">2.4.-.-</ecNumber>
    </submittedName>
</protein>
<dbReference type="Pfam" id="PF13439">
    <property type="entry name" value="Glyco_transf_4"/>
    <property type="match status" value="1"/>
</dbReference>
<dbReference type="PANTHER" id="PTHR12526">
    <property type="entry name" value="GLYCOSYLTRANSFERASE"/>
    <property type="match status" value="1"/>
</dbReference>
<evidence type="ECO:0000259" key="2">
    <source>
        <dbReference type="Pfam" id="PF13439"/>
    </source>
</evidence>
<evidence type="ECO:0000313" key="4">
    <source>
        <dbReference type="Proteomes" id="UP001597369"/>
    </source>
</evidence>
<dbReference type="InterPro" id="IPR028098">
    <property type="entry name" value="Glyco_trans_4-like_N"/>
</dbReference>
<proteinExistence type="predicted"/>
<dbReference type="Gene3D" id="3.40.50.2000">
    <property type="entry name" value="Glycogen Phosphorylase B"/>
    <property type="match status" value="2"/>
</dbReference>
<dbReference type="CDD" id="cd03801">
    <property type="entry name" value="GT4_PimA-like"/>
    <property type="match status" value="1"/>
</dbReference>
<sequence length="417" mass="46853">MQPQLTKKIGIASPIQISSLAKHLDNLSPEHLTLGLGGTAVNTIINGLIDNGVSVSVYTLDQTKEITKPLVLRGPQLTVYIGTYRPKGRHRMLDFFRYEAKQIQGFIEQDKPDIVNAHWSYEFALGAIWSKYPHLITFRDTASEILRLHKDPYRLVRFFLDLQVKKTGSNFNVNSVYLQQKLQSPRLELPVIPNPVNEAYLAEQSKHHPTGTVKIVAVLNGWSKRKNATKALQAFKLLRQEFGDKVMFDIYGPGYAEKSEAQKWAQQNNCVNGVRFMGSLEHTELMDSVKDYDILLHPAIEESFGNTLLEGLALGLPVVAGESSGAVPWVLNFGKNGLLVNVTDEHEIYKALKKLITNSVLYEALSQEGIHYVKERFTSKMIAASYLSLYDKIIKQSHSNGSIQKNKSKKVPYNSPS</sequence>
<feature type="domain" description="Glycosyl transferase family 1" evidence="1">
    <location>
        <begin position="208"/>
        <end position="369"/>
    </location>
</feature>
<keyword evidence="4" id="KW-1185">Reference proteome</keyword>
<dbReference type="Pfam" id="PF00534">
    <property type="entry name" value="Glycos_transf_1"/>
    <property type="match status" value="1"/>
</dbReference>
<feature type="domain" description="Glycosyltransferase subfamily 4-like N-terminal" evidence="2">
    <location>
        <begin position="39"/>
        <end position="198"/>
    </location>
</feature>
<keyword evidence="3" id="KW-0328">Glycosyltransferase</keyword>
<dbReference type="RefSeq" id="WP_229957652.1">
    <property type="nucleotide sequence ID" value="NZ_JAJJWI010000001.1"/>
</dbReference>